<dbReference type="Proteomes" id="UP000186922">
    <property type="component" value="Unassembled WGS sequence"/>
</dbReference>
<dbReference type="AlphaFoldDB" id="A0A1D1UMT6"/>
<keyword evidence="3" id="KW-1185">Reference proteome</keyword>
<protein>
    <submittedName>
        <fullName evidence="2">Uncharacterized protein</fullName>
    </submittedName>
</protein>
<evidence type="ECO:0000313" key="2">
    <source>
        <dbReference type="EMBL" id="GAU89860.1"/>
    </source>
</evidence>
<feature type="compositionally biased region" description="Acidic residues" evidence="1">
    <location>
        <begin position="173"/>
        <end position="183"/>
    </location>
</feature>
<comment type="caution">
    <text evidence="2">The sequence shown here is derived from an EMBL/GenBank/DDBJ whole genome shotgun (WGS) entry which is preliminary data.</text>
</comment>
<gene>
    <name evidence="2" type="primary">RvY_02362</name>
    <name evidence="2" type="synonym">RvY_02362.1</name>
    <name evidence="2" type="ORF">RvY_02362-1</name>
</gene>
<feature type="region of interest" description="Disordered" evidence="1">
    <location>
        <begin position="158"/>
        <end position="287"/>
    </location>
</feature>
<name>A0A1D1UMT6_RAMVA</name>
<sequence>MAQVSRHNFPAHIVKLWKPDFPPYSFNLGEPLARGCQKTGLFPFDAELLRGTVNPNLEIVEETEVESDQHFAEIAKILREKIGVTEDKTTTSFLEIRKIMTGKSVGSVVALEFHKNLLRSAPQRKGREKDSRLDVSNGRILTESSYIATKKAAIEKNKEKANGLRNRKRNIEAVEESTTDSEEISPTPGQGYPCTVPPKRQRKTAKQVASELGVDVTASQPANDSSLRHSEGNPSKTSAKRSKAPVTAGSAPRKRPPVSTSKSTAKTKLAPRKTLAVSSVKSKAKKV</sequence>
<organism evidence="2 3">
    <name type="scientific">Ramazzottius varieornatus</name>
    <name type="common">Water bear</name>
    <name type="synonym">Tardigrade</name>
    <dbReference type="NCBI Taxonomy" id="947166"/>
    <lineage>
        <taxon>Eukaryota</taxon>
        <taxon>Metazoa</taxon>
        <taxon>Ecdysozoa</taxon>
        <taxon>Tardigrada</taxon>
        <taxon>Eutardigrada</taxon>
        <taxon>Parachela</taxon>
        <taxon>Hypsibioidea</taxon>
        <taxon>Ramazzottiidae</taxon>
        <taxon>Ramazzottius</taxon>
    </lineage>
</organism>
<evidence type="ECO:0000256" key="1">
    <source>
        <dbReference type="SAM" id="MobiDB-lite"/>
    </source>
</evidence>
<proteinExistence type="predicted"/>
<dbReference type="EMBL" id="BDGG01000001">
    <property type="protein sequence ID" value="GAU89860.1"/>
    <property type="molecule type" value="Genomic_DNA"/>
</dbReference>
<reference evidence="2 3" key="1">
    <citation type="journal article" date="2016" name="Nat. Commun.">
        <title>Extremotolerant tardigrade genome and improved radiotolerance of human cultured cells by tardigrade-unique protein.</title>
        <authorList>
            <person name="Hashimoto T."/>
            <person name="Horikawa D.D."/>
            <person name="Saito Y."/>
            <person name="Kuwahara H."/>
            <person name="Kozuka-Hata H."/>
            <person name="Shin-I T."/>
            <person name="Minakuchi Y."/>
            <person name="Ohishi K."/>
            <person name="Motoyama A."/>
            <person name="Aizu T."/>
            <person name="Enomoto A."/>
            <person name="Kondo K."/>
            <person name="Tanaka S."/>
            <person name="Hara Y."/>
            <person name="Koshikawa S."/>
            <person name="Sagara H."/>
            <person name="Miura T."/>
            <person name="Yokobori S."/>
            <person name="Miyagawa K."/>
            <person name="Suzuki Y."/>
            <person name="Kubo T."/>
            <person name="Oyama M."/>
            <person name="Kohara Y."/>
            <person name="Fujiyama A."/>
            <person name="Arakawa K."/>
            <person name="Katayama T."/>
            <person name="Toyoda A."/>
            <person name="Kunieda T."/>
        </authorList>
    </citation>
    <scope>NUCLEOTIDE SEQUENCE [LARGE SCALE GENOMIC DNA]</scope>
    <source>
        <strain evidence="2 3">YOKOZUNA-1</strain>
    </source>
</reference>
<evidence type="ECO:0000313" key="3">
    <source>
        <dbReference type="Proteomes" id="UP000186922"/>
    </source>
</evidence>
<accession>A0A1D1UMT6</accession>